<accession>A0A840XXS2</accession>
<comment type="caution">
    <text evidence="1">The sequence shown here is derived from an EMBL/GenBank/DDBJ whole genome shotgun (WGS) entry which is preliminary data.</text>
</comment>
<dbReference type="Proteomes" id="UP000580654">
    <property type="component" value="Unassembled WGS sequence"/>
</dbReference>
<dbReference type="AlphaFoldDB" id="A0A840XXS2"/>
<name>A0A840XXS2_9PROT</name>
<keyword evidence="2" id="KW-1185">Reference proteome</keyword>
<sequence length="39" mass="4404">MTRTAHALRALFARLFPRAPMPPRQSEIERALLRAMGGL</sequence>
<organism evidence="1 2">
    <name type="scientific">Muricoccus pecuniae</name>
    <dbReference type="NCBI Taxonomy" id="693023"/>
    <lineage>
        <taxon>Bacteria</taxon>
        <taxon>Pseudomonadati</taxon>
        <taxon>Pseudomonadota</taxon>
        <taxon>Alphaproteobacteria</taxon>
        <taxon>Acetobacterales</taxon>
        <taxon>Roseomonadaceae</taxon>
        <taxon>Muricoccus</taxon>
    </lineage>
</organism>
<gene>
    <name evidence="1" type="ORF">FHS87_000701</name>
</gene>
<evidence type="ECO:0000313" key="2">
    <source>
        <dbReference type="Proteomes" id="UP000580654"/>
    </source>
</evidence>
<reference evidence="1 2" key="1">
    <citation type="submission" date="2020-08" db="EMBL/GenBank/DDBJ databases">
        <title>Genomic Encyclopedia of Type Strains, Phase IV (KMG-IV): sequencing the most valuable type-strain genomes for metagenomic binning, comparative biology and taxonomic classification.</title>
        <authorList>
            <person name="Goeker M."/>
        </authorList>
    </citation>
    <scope>NUCLEOTIDE SEQUENCE [LARGE SCALE GENOMIC DNA]</scope>
    <source>
        <strain evidence="1 2">DSM 25622</strain>
    </source>
</reference>
<dbReference type="EMBL" id="JACIJD010000002">
    <property type="protein sequence ID" value="MBB5692686.1"/>
    <property type="molecule type" value="Genomic_DNA"/>
</dbReference>
<protein>
    <submittedName>
        <fullName evidence="1">Uncharacterized protein</fullName>
    </submittedName>
</protein>
<proteinExistence type="predicted"/>
<evidence type="ECO:0000313" key="1">
    <source>
        <dbReference type="EMBL" id="MBB5692686.1"/>
    </source>
</evidence>